<gene>
    <name evidence="1" type="ORF">LCGC14_1743610</name>
</gene>
<comment type="caution">
    <text evidence="1">The sequence shown here is derived from an EMBL/GenBank/DDBJ whole genome shotgun (WGS) entry which is preliminary data.</text>
</comment>
<name>A0A0F9H5X0_9ZZZZ</name>
<dbReference type="EMBL" id="LAZR01015985">
    <property type="protein sequence ID" value="KKM06479.1"/>
    <property type="molecule type" value="Genomic_DNA"/>
</dbReference>
<reference evidence="1" key="1">
    <citation type="journal article" date="2015" name="Nature">
        <title>Complex archaea that bridge the gap between prokaryotes and eukaryotes.</title>
        <authorList>
            <person name="Spang A."/>
            <person name="Saw J.H."/>
            <person name="Jorgensen S.L."/>
            <person name="Zaremba-Niedzwiedzka K."/>
            <person name="Martijn J."/>
            <person name="Lind A.E."/>
            <person name="van Eijk R."/>
            <person name="Schleper C."/>
            <person name="Guy L."/>
            <person name="Ettema T.J."/>
        </authorList>
    </citation>
    <scope>NUCLEOTIDE SEQUENCE</scope>
</reference>
<sequence length="183" mass="21543">MKELAELEIQWLEAFAKNHEFFTSFLLHYKLKHRLSNNQYYWLRLCINQAEEQGDTLLTTEEVTFLEEKSQNNEDLRELMEIYKDKGYLENLKYKEFLSLKTEMMGDIGDIGESKPIDGKYKHKVVKIPCPHCNFLCSPQISHCSKCGEQLPKLGKLNEYSGISNISDEDYTEKKHNPFHLKN</sequence>
<accession>A0A0F9H5X0</accession>
<protein>
    <submittedName>
        <fullName evidence="1">Uncharacterized protein</fullName>
    </submittedName>
</protein>
<dbReference type="AlphaFoldDB" id="A0A0F9H5X0"/>
<evidence type="ECO:0000313" key="1">
    <source>
        <dbReference type="EMBL" id="KKM06479.1"/>
    </source>
</evidence>
<proteinExistence type="predicted"/>
<organism evidence="1">
    <name type="scientific">marine sediment metagenome</name>
    <dbReference type="NCBI Taxonomy" id="412755"/>
    <lineage>
        <taxon>unclassified sequences</taxon>
        <taxon>metagenomes</taxon>
        <taxon>ecological metagenomes</taxon>
    </lineage>
</organism>